<reference evidence="2" key="1">
    <citation type="journal article" date="2012" name="Nat. Biotechnol.">
        <title>Reference genome sequence of the model plant Setaria.</title>
        <authorList>
            <person name="Bennetzen J.L."/>
            <person name="Schmutz J."/>
            <person name="Wang H."/>
            <person name="Percifield R."/>
            <person name="Hawkins J."/>
            <person name="Pontaroli A.C."/>
            <person name="Estep M."/>
            <person name="Feng L."/>
            <person name="Vaughn J.N."/>
            <person name="Grimwood J."/>
            <person name="Jenkins J."/>
            <person name="Barry K."/>
            <person name="Lindquist E."/>
            <person name="Hellsten U."/>
            <person name="Deshpande S."/>
            <person name="Wang X."/>
            <person name="Wu X."/>
            <person name="Mitros T."/>
            <person name="Triplett J."/>
            <person name="Yang X."/>
            <person name="Ye C.Y."/>
            <person name="Mauro-Herrera M."/>
            <person name="Wang L."/>
            <person name="Li P."/>
            <person name="Sharma M."/>
            <person name="Sharma R."/>
            <person name="Ronald P.C."/>
            <person name="Panaud O."/>
            <person name="Kellogg E.A."/>
            <person name="Brutnell T.P."/>
            <person name="Doust A.N."/>
            <person name="Tuskan G.A."/>
            <person name="Rokhsar D."/>
            <person name="Devos K.M."/>
        </authorList>
    </citation>
    <scope>NUCLEOTIDE SEQUENCE [LARGE SCALE GENOMIC DNA]</scope>
    <source>
        <strain evidence="2">cv. Yugu1</strain>
    </source>
</reference>
<sequence length="42" mass="4844">MKQQDRVAKLWFTGKPNSIIYADILHRQSSIVFPVFPTPKQG</sequence>
<dbReference type="HOGENOM" id="CLU_3261482_0_0_1"/>
<evidence type="ECO:0000313" key="1">
    <source>
        <dbReference type="EnsemblPlants" id="KQK97161"/>
    </source>
</evidence>
<evidence type="ECO:0000313" key="2">
    <source>
        <dbReference type="Proteomes" id="UP000004995"/>
    </source>
</evidence>
<dbReference type="Proteomes" id="UP000004995">
    <property type="component" value="Unassembled WGS sequence"/>
</dbReference>
<reference evidence="1" key="2">
    <citation type="submission" date="2018-08" db="UniProtKB">
        <authorList>
            <consortium name="EnsemblPlants"/>
        </authorList>
    </citation>
    <scope>IDENTIFICATION</scope>
    <source>
        <strain evidence="1">Yugu1</strain>
    </source>
</reference>
<dbReference type="EnsemblPlants" id="KQK97161">
    <property type="protein sequence ID" value="KQK97161"/>
    <property type="gene ID" value="SETIT_012976mg"/>
</dbReference>
<proteinExistence type="predicted"/>
<protein>
    <submittedName>
        <fullName evidence="1">Uncharacterized protein</fullName>
    </submittedName>
</protein>
<keyword evidence="2" id="KW-1185">Reference proteome</keyword>
<dbReference type="Gramene" id="KQK97161">
    <property type="protein sequence ID" value="KQK97161"/>
    <property type="gene ID" value="SETIT_012976mg"/>
</dbReference>
<name>K3YFF8_SETIT</name>
<dbReference type="InParanoid" id="K3YFF8"/>
<organism evidence="1 2">
    <name type="scientific">Setaria italica</name>
    <name type="common">Foxtail millet</name>
    <name type="synonym">Panicum italicum</name>
    <dbReference type="NCBI Taxonomy" id="4555"/>
    <lineage>
        <taxon>Eukaryota</taxon>
        <taxon>Viridiplantae</taxon>
        <taxon>Streptophyta</taxon>
        <taxon>Embryophyta</taxon>
        <taxon>Tracheophyta</taxon>
        <taxon>Spermatophyta</taxon>
        <taxon>Magnoliopsida</taxon>
        <taxon>Liliopsida</taxon>
        <taxon>Poales</taxon>
        <taxon>Poaceae</taxon>
        <taxon>PACMAD clade</taxon>
        <taxon>Panicoideae</taxon>
        <taxon>Panicodae</taxon>
        <taxon>Paniceae</taxon>
        <taxon>Cenchrinae</taxon>
        <taxon>Setaria</taxon>
    </lineage>
</organism>
<dbReference type="EMBL" id="AGNK02004330">
    <property type="status" value="NOT_ANNOTATED_CDS"/>
    <property type="molecule type" value="Genomic_DNA"/>
</dbReference>
<accession>K3YFF8</accession>
<dbReference type="AlphaFoldDB" id="K3YFF8"/>